<feature type="transmembrane region" description="Helical" evidence="7">
    <location>
        <begin position="375"/>
        <end position="397"/>
    </location>
</feature>
<dbReference type="CDD" id="cd06173">
    <property type="entry name" value="MFS_MefA_like"/>
    <property type="match status" value="1"/>
</dbReference>
<dbReference type="GO" id="GO:0022857">
    <property type="term" value="F:transmembrane transporter activity"/>
    <property type="evidence" value="ECO:0007669"/>
    <property type="project" value="InterPro"/>
</dbReference>
<dbReference type="PROSITE" id="PS50850">
    <property type="entry name" value="MFS"/>
    <property type="match status" value="1"/>
</dbReference>
<dbReference type="GO" id="GO:0005886">
    <property type="term" value="C:plasma membrane"/>
    <property type="evidence" value="ECO:0007669"/>
    <property type="project" value="UniProtKB-SubCell"/>
</dbReference>
<feature type="domain" description="Major facilitator superfamily (MFS) profile" evidence="8">
    <location>
        <begin position="41"/>
        <end position="428"/>
    </location>
</feature>
<comment type="subcellular location">
    <subcellularLocation>
        <location evidence="1">Cell membrane</location>
        <topology evidence="1">Multi-pass membrane protein</topology>
    </subcellularLocation>
</comment>
<evidence type="ECO:0000313" key="10">
    <source>
        <dbReference type="Proteomes" id="UP000266389"/>
    </source>
</evidence>
<dbReference type="EMBL" id="PHFL01000032">
    <property type="protein sequence ID" value="RFM24643.1"/>
    <property type="molecule type" value="Genomic_DNA"/>
</dbReference>
<dbReference type="PANTHER" id="PTHR23513">
    <property type="entry name" value="INTEGRAL MEMBRANE EFFLUX PROTEIN-RELATED"/>
    <property type="match status" value="1"/>
</dbReference>
<feature type="transmembrane region" description="Helical" evidence="7">
    <location>
        <begin position="343"/>
        <end position="363"/>
    </location>
</feature>
<feature type="transmembrane region" description="Helical" evidence="7">
    <location>
        <begin position="251"/>
        <end position="276"/>
    </location>
</feature>
<dbReference type="SUPFAM" id="SSF103473">
    <property type="entry name" value="MFS general substrate transporter"/>
    <property type="match status" value="1"/>
</dbReference>
<reference evidence="9 10" key="1">
    <citation type="journal article" date="2011" name="ISME J.">
        <title>Community ecology of hot spring cyanobacterial mats: predominant populations and their functional potential.</title>
        <authorList>
            <person name="Klatt C.G."/>
            <person name="Wood J.M."/>
            <person name="Rusch D.B."/>
            <person name="Bateson M.M."/>
            <person name="Hamamura N."/>
            <person name="Heidelberg J.F."/>
            <person name="Grossman A.R."/>
            <person name="Bhaya D."/>
            <person name="Cohan F.M."/>
            <person name="Kuhl M."/>
            <person name="Bryant D.A."/>
            <person name="Ward D.M."/>
        </authorList>
    </citation>
    <scope>NUCLEOTIDE SEQUENCE [LARGE SCALE GENOMIC DNA]</scope>
    <source>
        <strain evidence="9">OS</strain>
    </source>
</reference>
<dbReference type="AlphaFoldDB" id="A0A395M1H7"/>
<dbReference type="InterPro" id="IPR010290">
    <property type="entry name" value="TM_effector"/>
</dbReference>
<sequence>MYFRFTIVEDNMNQTEHSIAQKQKFSPFNFSRTFSALRVARYRWVWIGSFISNIGTWVQKVAQPWLILQLSASPFLLGLDGFLQEIPLLLFLLIGGVVVDKFDKRNILMLSQVVQFSAAVVISILILLGEIRVSVIVVLSFVVGCMQAFSTPAYLSFIPELVGRERLANALALNSVQFNLSRLIGPVIGGVLLASLGAAWCFGLNALSFVAMFVVLLFAPASPPADTTFSIRSLIVQIREGFDAVFVRKELVAVITIVFAISFFGSPLLAFIAVLAKDLLRVGAQGFSFALSAFGLGAVVGAVLISSLQPHWIHPKTVIASATLLAVFILLVALLPYYMLSLFLLFFSGLMFVGSNVISNTILQTAMPDAMRGRAMSIYAFAFRGGTPLGSLITGIIVEHFGVQVALAINSIGLLTLIWTARYRLYRRSAAELSA</sequence>
<keyword evidence="4 7" id="KW-0812">Transmembrane</keyword>
<feature type="transmembrane region" description="Helical" evidence="7">
    <location>
        <begin position="403"/>
        <end position="421"/>
    </location>
</feature>
<dbReference type="InterPro" id="IPR036259">
    <property type="entry name" value="MFS_trans_sf"/>
</dbReference>
<proteinExistence type="predicted"/>
<keyword evidence="2" id="KW-0813">Transport</keyword>
<evidence type="ECO:0000256" key="6">
    <source>
        <dbReference type="ARBA" id="ARBA00023136"/>
    </source>
</evidence>
<evidence type="ECO:0000256" key="1">
    <source>
        <dbReference type="ARBA" id="ARBA00004651"/>
    </source>
</evidence>
<protein>
    <submittedName>
        <fullName evidence="9">MFS transporter</fullName>
    </submittedName>
</protein>
<dbReference type="InterPro" id="IPR020846">
    <property type="entry name" value="MFS_dom"/>
</dbReference>
<keyword evidence="6 7" id="KW-0472">Membrane</keyword>
<evidence type="ECO:0000313" key="9">
    <source>
        <dbReference type="EMBL" id="RFM24643.1"/>
    </source>
</evidence>
<feature type="transmembrane region" description="Helical" evidence="7">
    <location>
        <begin position="135"/>
        <end position="158"/>
    </location>
</feature>
<feature type="transmembrane region" description="Helical" evidence="7">
    <location>
        <begin position="282"/>
        <end position="305"/>
    </location>
</feature>
<organism evidence="9 10">
    <name type="scientific">Candidatus Thermochlorobacter aerophilus</name>
    <dbReference type="NCBI Taxonomy" id="1868324"/>
    <lineage>
        <taxon>Bacteria</taxon>
        <taxon>Pseudomonadati</taxon>
        <taxon>Chlorobiota</taxon>
        <taxon>Chlorobiia</taxon>
        <taxon>Chlorobiales</taxon>
        <taxon>Candidatus Thermochlorobacteriaceae</taxon>
        <taxon>Candidatus Thermochlorobacter</taxon>
    </lineage>
</organism>
<evidence type="ECO:0000256" key="7">
    <source>
        <dbReference type="SAM" id="Phobius"/>
    </source>
</evidence>
<feature type="transmembrane region" description="Helical" evidence="7">
    <location>
        <begin position="206"/>
        <end position="231"/>
    </location>
</feature>
<feature type="transmembrane region" description="Helical" evidence="7">
    <location>
        <begin position="107"/>
        <end position="129"/>
    </location>
</feature>
<accession>A0A395M1H7</accession>
<gene>
    <name evidence="9" type="ORF">D0433_04750</name>
</gene>
<name>A0A395M1H7_9BACT</name>
<dbReference type="Pfam" id="PF05977">
    <property type="entry name" value="MFS_3"/>
    <property type="match status" value="1"/>
</dbReference>
<keyword evidence="3" id="KW-1003">Cell membrane</keyword>
<comment type="caution">
    <text evidence="9">The sequence shown here is derived from an EMBL/GenBank/DDBJ whole genome shotgun (WGS) entry which is preliminary data.</text>
</comment>
<evidence type="ECO:0000256" key="3">
    <source>
        <dbReference type="ARBA" id="ARBA00022475"/>
    </source>
</evidence>
<feature type="transmembrane region" description="Helical" evidence="7">
    <location>
        <begin position="82"/>
        <end position="100"/>
    </location>
</feature>
<dbReference type="Gene3D" id="1.20.1250.20">
    <property type="entry name" value="MFS general substrate transporter like domains"/>
    <property type="match status" value="1"/>
</dbReference>
<dbReference type="Proteomes" id="UP000266389">
    <property type="component" value="Unassembled WGS sequence"/>
</dbReference>
<keyword evidence="5 7" id="KW-1133">Transmembrane helix</keyword>
<feature type="transmembrane region" description="Helical" evidence="7">
    <location>
        <begin position="317"/>
        <end position="337"/>
    </location>
</feature>
<dbReference type="PANTHER" id="PTHR23513:SF11">
    <property type="entry name" value="STAPHYLOFERRIN A TRANSPORTER"/>
    <property type="match status" value="1"/>
</dbReference>
<evidence type="ECO:0000259" key="8">
    <source>
        <dbReference type="PROSITE" id="PS50850"/>
    </source>
</evidence>
<evidence type="ECO:0000256" key="5">
    <source>
        <dbReference type="ARBA" id="ARBA00022989"/>
    </source>
</evidence>
<evidence type="ECO:0000256" key="4">
    <source>
        <dbReference type="ARBA" id="ARBA00022692"/>
    </source>
</evidence>
<evidence type="ECO:0000256" key="2">
    <source>
        <dbReference type="ARBA" id="ARBA00022448"/>
    </source>
</evidence>